<dbReference type="Gene3D" id="3.30.360.10">
    <property type="entry name" value="Dihydrodipicolinate Reductase, domain 2"/>
    <property type="match status" value="1"/>
</dbReference>
<dbReference type="InterPro" id="IPR000683">
    <property type="entry name" value="Gfo/Idh/MocA-like_OxRdtase_N"/>
</dbReference>
<dbReference type="Proteomes" id="UP000294911">
    <property type="component" value="Unassembled WGS sequence"/>
</dbReference>
<comment type="caution">
    <text evidence="3">The sequence shown here is derived from an EMBL/GenBank/DDBJ whole genome shotgun (WGS) entry which is preliminary data.</text>
</comment>
<dbReference type="Pfam" id="PF22725">
    <property type="entry name" value="GFO_IDH_MocA_C3"/>
    <property type="match status" value="1"/>
</dbReference>
<organism evidence="3 4">
    <name type="scientific">Tamaricihabitans halophyticus</name>
    <dbReference type="NCBI Taxonomy" id="1262583"/>
    <lineage>
        <taxon>Bacteria</taxon>
        <taxon>Bacillati</taxon>
        <taxon>Actinomycetota</taxon>
        <taxon>Actinomycetes</taxon>
        <taxon>Pseudonocardiales</taxon>
        <taxon>Pseudonocardiaceae</taxon>
        <taxon>Tamaricihabitans</taxon>
    </lineage>
</organism>
<dbReference type="PANTHER" id="PTHR43377:SF1">
    <property type="entry name" value="BILIVERDIN REDUCTASE A"/>
    <property type="match status" value="1"/>
</dbReference>
<feature type="domain" description="Gfo/Idh/MocA-like oxidoreductase N-terminal" evidence="1">
    <location>
        <begin position="4"/>
        <end position="107"/>
    </location>
</feature>
<dbReference type="PANTHER" id="PTHR43377">
    <property type="entry name" value="BILIVERDIN REDUCTASE A"/>
    <property type="match status" value="1"/>
</dbReference>
<evidence type="ECO:0000259" key="2">
    <source>
        <dbReference type="Pfam" id="PF22725"/>
    </source>
</evidence>
<feature type="domain" description="GFO/IDH/MocA-like oxidoreductase" evidence="2">
    <location>
        <begin position="141"/>
        <end position="227"/>
    </location>
</feature>
<gene>
    <name evidence="3" type="ORF">EV191_10341</name>
</gene>
<evidence type="ECO:0000259" key="1">
    <source>
        <dbReference type="Pfam" id="PF01408"/>
    </source>
</evidence>
<sequence length="298" mass="31623">MMRIGFAGLAHSHPFTDAGVARSEGVEDIVVCSTEPDRLAMFQQQYDCHVVHSLAELLAAGPDVVIVTARPGKATALIEGVLAAGVPCFANKVVAANEVQLEELDRVVSGHPGRFCTSSVLRFSPAVVELKAQLSEPALLVRATVRHDISAFLRPERAWQDDPQQGGGTLVSVGLHGVELLDAVLGEGARTVSALRASHVHPTNSEDTGAVLLRWPTGALGSIELVGAGTEHYAISAQTATQELHHALAGPDKLTALGYRDAMRAILRMAEGEPAPVPWQRSREVLRAVLEAAKLARS</sequence>
<dbReference type="InterPro" id="IPR055170">
    <property type="entry name" value="GFO_IDH_MocA-like_dom"/>
</dbReference>
<evidence type="ECO:0000313" key="3">
    <source>
        <dbReference type="EMBL" id="TCP54001.1"/>
    </source>
</evidence>
<dbReference type="GO" id="GO:0000166">
    <property type="term" value="F:nucleotide binding"/>
    <property type="evidence" value="ECO:0007669"/>
    <property type="project" value="InterPro"/>
</dbReference>
<dbReference type="AlphaFoldDB" id="A0A4R2R3C3"/>
<dbReference type="EMBL" id="SLXQ01000003">
    <property type="protein sequence ID" value="TCP54001.1"/>
    <property type="molecule type" value="Genomic_DNA"/>
</dbReference>
<accession>A0A4R2R3C3</accession>
<name>A0A4R2R3C3_9PSEU</name>
<dbReference type="SUPFAM" id="SSF51735">
    <property type="entry name" value="NAD(P)-binding Rossmann-fold domains"/>
    <property type="match status" value="1"/>
</dbReference>
<dbReference type="Pfam" id="PF01408">
    <property type="entry name" value="GFO_IDH_MocA"/>
    <property type="match status" value="1"/>
</dbReference>
<proteinExistence type="predicted"/>
<evidence type="ECO:0000313" key="4">
    <source>
        <dbReference type="Proteomes" id="UP000294911"/>
    </source>
</evidence>
<dbReference type="InterPro" id="IPR036291">
    <property type="entry name" value="NAD(P)-bd_dom_sf"/>
</dbReference>
<keyword evidence="4" id="KW-1185">Reference proteome</keyword>
<dbReference type="OrthoDB" id="3512812at2"/>
<dbReference type="Gene3D" id="3.40.50.720">
    <property type="entry name" value="NAD(P)-binding Rossmann-like Domain"/>
    <property type="match status" value="1"/>
</dbReference>
<protein>
    <submittedName>
        <fullName evidence="3">Putative dehydrogenase</fullName>
    </submittedName>
</protein>
<dbReference type="SUPFAM" id="SSF55347">
    <property type="entry name" value="Glyceraldehyde-3-phosphate dehydrogenase-like, C-terminal domain"/>
    <property type="match status" value="1"/>
</dbReference>
<reference evidence="3 4" key="1">
    <citation type="submission" date="2019-03" db="EMBL/GenBank/DDBJ databases">
        <title>Genomic Encyclopedia of Type Strains, Phase IV (KMG-IV): sequencing the most valuable type-strain genomes for metagenomic binning, comparative biology and taxonomic classification.</title>
        <authorList>
            <person name="Goeker M."/>
        </authorList>
    </citation>
    <scope>NUCLEOTIDE SEQUENCE [LARGE SCALE GENOMIC DNA]</scope>
    <source>
        <strain evidence="3 4">DSM 45765</strain>
    </source>
</reference>
<dbReference type="InterPro" id="IPR051450">
    <property type="entry name" value="Gfo/Idh/MocA_Oxidoreductases"/>
</dbReference>